<keyword evidence="1" id="KW-1133">Transmembrane helix</keyword>
<dbReference type="RefSeq" id="WP_241965212.1">
    <property type="nucleotide sequence ID" value="NZ_RCDB01000003.1"/>
</dbReference>
<gene>
    <name evidence="2" type="ORF">C7474_2185</name>
</gene>
<dbReference type="Proteomes" id="UP000273158">
    <property type="component" value="Unassembled WGS sequence"/>
</dbReference>
<name>A0A498BUQ8_9MICO</name>
<organism evidence="2 3">
    <name type="scientific">Microbacterium telephonicum</name>
    <dbReference type="NCBI Taxonomy" id="1714841"/>
    <lineage>
        <taxon>Bacteria</taxon>
        <taxon>Bacillati</taxon>
        <taxon>Actinomycetota</taxon>
        <taxon>Actinomycetes</taxon>
        <taxon>Micrococcales</taxon>
        <taxon>Microbacteriaceae</taxon>
        <taxon>Microbacterium</taxon>
    </lineage>
</organism>
<reference evidence="2 3" key="1">
    <citation type="journal article" date="2015" name="Stand. Genomic Sci.">
        <title>Genomic Encyclopedia of Bacterial and Archaeal Type Strains, Phase III: the genomes of soil and plant-associated and newly described type strains.</title>
        <authorList>
            <person name="Whitman W.B."/>
            <person name="Woyke T."/>
            <person name="Klenk H.P."/>
            <person name="Zhou Y."/>
            <person name="Lilburn T.G."/>
            <person name="Beck B.J."/>
            <person name="De Vos P."/>
            <person name="Vandamme P."/>
            <person name="Eisen J.A."/>
            <person name="Garrity G."/>
            <person name="Hugenholtz P."/>
            <person name="Kyrpides N.C."/>
        </authorList>
    </citation>
    <scope>NUCLEOTIDE SEQUENCE [LARGE SCALE GENOMIC DNA]</scope>
    <source>
        <strain evidence="2 3">S2T63</strain>
    </source>
</reference>
<keyword evidence="1" id="KW-0472">Membrane</keyword>
<evidence type="ECO:0000313" key="3">
    <source>
        <dbReference type="Proteomes" id="UP000273158"/>
    </source>
</evidence>
<dbReference type="EMBL" id="RCDB01000003">
    <property type="protein sequence ID" value="RLK47594.1"/>
    <property type="molecule type" value="Genomic_DNA"/>
</dbReference>
<feature type="transmembrane region" description="Helical" evidence="1">
    <location>
        <begin position="31"/>
        <end position="52"/>
    </location>
</feature>
<sequence>MSDTQPTLPLPDPQARWVLSQPDAAPRRRRAWPWLLAGAIVVVLAVAAWLIGEQVARGIVERTIREQIVTHLSLPVDQQIDVDVPGAILPQLIVGSLGEVTVESDDVTLQGITGDVTVTAADVPIRGGADWSSGHATISLDEAQIQQLLSRVDGFPASSVTLDAPDIAFSTELSVLGASVPVGVGLSVATEDGSLLLTPDTLRLAGAEVPAQVLVDQFGALARTVVRDWEVCVAQYLPRALTLTSTTVESDAVVAVFDIDSAVLTDPAARETGTCA</sequence>
<keyword evidence="1" id="KW-0812">Transmembrane</keyword>
<evidence type="ECO:0000256" key="1">
    <source>
        <dbReference type="SAM" id="Phobius"/>
    </source>
</evidence>
<protein>
    <recommendedName>
        <fullName evidence="4">DUF2993 family protein</fullName>
    </recommendedName>
</protein>
<accession>A0A498BUQ8</accession>
<keyword evidence="3" id="KW-1185">Reference proteome</keyword>
<dbReference type="AlphaFoldDB" id="A0A498BUQ8"/>
<evidence type="ECO:0000313" key="2">
    <source>
        <dbReference type="EMBL" id="RLK47594.1"/>
    </source>
</evidence>
<proteinExistence type="predicted"/>
<evidence type="ECO:0008006" key="4">
    <source>
        <dbReference type="Google" id="ProtNLM"/>
    </source>
</evidence>
<comment type="caution">
    <text evidence="2">The sequence shown here is derived from an EMBL/GenBank/DDBJ whole genome shotgun (WGS) entry which is preliminary data.</text>
</comment>